<organism evidence="1 4">
    <name type="scientific">Klebsiella pneumoniae</name>
    <dbReference type="NCBI Taxonomy" id="573"/>
    <lineage>
        <taxon>Bacteria</taxon>
        <taxon>Pseudomonadati</taxon>
        <taxon>Pseudomonadota</taxon>
        <taxon>Gammaproteobacteria</taxon>
        <taxon>Enterobacterales</taxon>
        <taxon>Enterobacteriaceae</taxon>
        <taxon>Klebsiella/Raoultella group</taxon>
        <taxon>Klebsiella</taxon>
        <taxon>Klebsiella pneumoniae complex</taxon>
    </lineage>
</organism>
<name>A0A377ZS16_KLEPN</name>
<reference evidence="3 4" key="1">
    <citation type="submission" date="2018-06" db="EMBL/GenBank/DDBJ databases">
        <authorList>
            <consortium name="Pathogen Informatics"/>
            <person name="Doyle S."/>
        </authorList>
    </citation>
    <scope>NUCLEOTIDE SEQUENCE [LARGE SCALE GENOMIC DNA]</scope>
    <source>
        <strain evidence="2 3">NCTC5051</strain>
        <strain evidence="1 4">NCTC5053</strain>
    </source>
</reference>
<protein>
    <submittedName>
        <fullName evidence="1">Phosphoribosyl-AMP cyclohydrolase</fullName>
    </submittedName>
</protein>
<gene>
    <name evidence="2" type="ORF">NCTC5051_05671</name>
    <name evidence="1" type="ORF">NCTC5053_00305</name>
</gene>
<dbReference type="GO" id="GO:0016787">
    <property type="term" value="F:hydrolase activity"/>
    <property type="evidence" value="ECO:0007669"/>
    <property type="project" value="UniProtKB-KW"/>
</dbReference>
<evidence type="ECO:0000313" key="4">
    <source>
        <dbReference type="Proteomes" id="UP000254387"/>
    </source>
</evidence>
<evidence type="ECO:0000313" key="1">
    <source>
        <dbReference type="EMBL" id="STU79187.1"/>
    </source>
</evidence>
<evidence type="ECO:0000313" key="3">
    <source>
        <dbReference type="Proteomes" id="UP000254141"/>
    </source>
</evidence>
<keyword evidence="1" id="KW-0378">Hydrolase</keyword>
<evidence type="ECO:0000313" key="2">
    <source>
        <dbReference type="EMBL" id="STW25878.1"/>
    </source>
</evidence>
<proteinExistence type="predicted"/>
<dbReference type="Proteomes" id="UP000254141">
    <property type="component" value="Unassembled WGS sequence"/>
</dbReference>
<dbReference type="AlphaFoldDB" id="A0A377ZS16"/>
<dbReference type="Proteomes" id="UP000254387">
    <property type="component" value="Unassembled WGS sequence"/>
</dbReference>
<dbReference type="EMBL" id="UGMN01000002">
    <property type="protein sequence ID" value="STU79187.1"/>
    <property type="molecule type" value="Genomic_DNA"/>
</dbReference>
<accession>A0A377ZS16</accession>
<sequence>MFLLLEKAHAGAVFQLEDILPSIPWDSHDLIAAIAQQYDTGEVLMLAWMNQGLPRTWWETQKSMFNLP</sequence>
<dbReference type="EMBL" id="UGLU01000003">
    <property type="protein sequence ID" value="STW25878.1"/>
    <property type="molecule type" value="Genomic_DNA"/>
</dbReference>
<dbReference type="SUPFAM" id="SSF141734">
    <property type="entry name" value="HisI-like"/>
    <property type="match status" value="1"/>
</dbReference>
<dbReference type="Gene3D" id="3.10.20.810">
    <property type="entry name" value="Phosphoribosyl-AMP cyclohydrolase"/>
    <property type="match status" value="1"/>
</dbReference>
<dbReference type="InterPro" id="IPR038019">
    <property type="entry name" value="PRib_AMP_CycHydrolase_sf"/>
</dbReference>